<evidence type="ECO:0000256" key="1">
    <source>
        <dbReference type="SAM" id="Phobius"/>
    </source>
</evidence>
<keyword evidence="1" id="KW-0472">Membrane</keyword>
<gene>
    <name evidence="2" type="ORF">A2570_03320</name>
</gene>
<protein>
    <submittedName>
        <fullName evidence="2">Uncharacterized protein</fullName>
    </submittedName>
</protein>
<keyword evidence="1" id="KW-0812">Transmembrane</keyword>
<organism evidence="2 3">
    <name type="scientific">Candidatus Brennerbacteria bacterium RIFOXYD1_FULL_41_16</name>
    <dbReference type="NCBI Taxonomy" id="1797529"/>
    <lineage>
        <taxon>Bacteria</taxon>
        <taxon>Candidatus Brenneribacteriota</taxon>
    </lineage>
</organism>
<dbReference type="Proteomes" id="UP000178570">
    <property type="component" value="Unassembled WGS sequence"/>
</dbReference>
<evidence type="ECO:0000313" key="2">
    <source>
        <dbReference type="EMBL" id="OGY40280.1"/>
    </source>
</evidence>
<sequence length="157" mass="17477">MILTDMMTFLFFLFSGIFFLALSSFVLVTFLSSGVLFFAWLGYGFLRFSLKPIEVLAALFVFGVFFAALAGVGVFISLVVLGLPLIFSLFLFRTFTKMENFWKTLLGGLIYLTLLFLGLEVVGLGSLTGFVAAVLFLFIFAFLDFGISRMIGSKKNR</sequence>
<feature type="transmembrane region" description="Helical" evidence="1">
    <location>
        <begin position="130"/>
        <end position="147"/>
    </location>
</feature>
<name>A0A1G1XKZ5_9BACT</name>
<feature type="transmembrane region" description="Helical" evidence="1">
    <location>
        <begin position="59"/>
        <end position="92"/>
    </location>
</feature>
<evidence type="ECO:0000313" key="3">
    <source>
        <dbReference type="Proteomes" id="UP000178570"/>
    </source>
</evidence>
<dbReference type="AlphaFoldDB" id="A0A1G1XKZ5"/>
<keyword evidence="1" id="KW-1133">Transmembrane helix</keyword>
<feature type="transmembrane region" description="Helical" evidence="1">
    <location>
        <begin position="104"/>
        <end position="124"/>
    </location>
</feature>
<reference evidence="2 3" key="1">
    <citation type="journal article" date="2016" name="Nat. Commun.">
        <title>Thousands of microbial genomes shed light on interconnected biogeochemical processes in an aquifer system.</title>
        <authorList>
            <person name="Anantharaman K."/>
            <person name="Brown C.T."/>
            <person name="Hug L.A."/>
            <person name="Sharon I."/>
            <person name="Castelle C.J."/>
            <person name="Probst A.J."/>
            <person name="Thomas B.C."/>
            <person name="Singh A."/>
            <person name="Wilkins M.J."/>
            <person name="Karaoz U."/>
            <person name="Brodie E.L."/>
            <person name="Williams K.H."/>
            <person name="Hubbard S.S."/>
            <person name="Banfield J.F."/>
        </authorList>
    </citation>
    <scope>NUCLEOTIDE SEQUENCE [LARGE SCALE GENOMIC DNA]</scope>
</reference>
<dbReference type="EMBL" id="MHHY01000009">
    <property type="protein sequence ID" value="OGY40280.1"/>
    <property type="molecule type" value="Genomic_DNA"/>
</dbReference>
<feature type="transmembrane region" description="Helical" evidence="1">
    <location>
        <begin position="12"/>
        <end position="39"/>
    </location>
</feature>
<proteinExistence type="predicted"/>
<comment type="caution">
    <text evidence="2">The sequence shown here is derived from an EMBL/GenBank/DDBJ whole genome shotgun (WGS) entry which is preliminary data.</text>
</comment>
<accession>A0A1G1XKZ5</accession>